<feature type="binding site" evidence="7">
    <location>
        <position position="141"/>
    </location>
    <ligand>
        <name>a divalent metal cation</name>
        <dbReference type="ChEBI" id="CHEBI:60240"/>
        <label>2</label>
    </ligand>
</feature>
<dbReference type="InterPro" id="IPR018228">
    <property type="entry name" value="DNase_TatD-rel_CS"/>
</dbReference>
<dbReference type="EC" id="3.1.21.-" evidence="8"/>
<keyword evidence="3 7" id="KW-0479">Metal-binding</keyword>
<evidence type="ECO:0000256" key="4">
    <source>
        <dbReference type="ARBA" id="ARBA00022801"/>
    </source>
</evidence>
<evidence type="ECO:0000256" key="6">
    <source>
        <dbReference type="ARBA" id="ARBA00022842"/>
    </source>
</evidence>
<dbReference type="FunFam" id="3.20.20.140:FF:000018">
    <property type="entry name" value="3'-5' ssDNA/RNA exonuclease TatD"/>
    <property type="match status" value="1"/>
</dbReference>
<evidence type="ECO:0000256" key="5">
    <source>
        <dbReference type="ARBA" id="ARBA00022839"/>
    </source>
</evidence>
<protein>
    <submittedName>
        <fullName evidence="8">TatD DNase family protein</fullName>
        <ecNumber evidence="8">3.1.21.-</ecNumber>
    </submittedName>
</protein>
<dbReference type="AlphaFoldDB" id="A0A841HJ07"/>
<dbReference type="PROSITE" id="PS01091">
    <property type="entry name" value="TATD_3"/>
    <property type="match status" value="1"/>
</dbReference>
<dbReference type="InterPro" id="IPR050891">
    <property type="entry name" value="TatD-type_Hydrolase"/>
</dbReference>
<dbReference type="SUPFAM" id="SSF51556">
    <property type="entry name" value="Metallo-dependent hydrolases"/>
    <property type="match status" value="1"/>
</dbReference>
<sequence>MNAASEVASRPPELVDIGLNLAHDSFDADRGAVIENAIAAGVTRMVITGSSLASTHAAIDLVRRYPTHMRGTAGVHPHHATDLTPEQLAQFSTLAAQPEIVAVGECGLDYFRDFSPRDAQRRAFEQQLELATAARKPVFLHERDAHEDFVTILRKFRPRLTGGVAHCFTGTVDQARAYLDLDLYVGITGWICDERRGLHLREVVRHIPANRLLIETDAPYLLPRDLDPKPKSRRNEPVYLPHVLETIARARGESVASLAEATTRNALTLFDWKAETPG</sequence>
<keyword evidence="5" id="KW-0269">Exonuclease</keyword>
<dbReference type="InterPro" id="IPR015991">
    <property type="entry name" value="TatD/YcfH-like"/>
</dbReference>
<evidence type="ECO:0000256" key="7">
    <source>
        <dbReference type="PIRSR" id="PIRSR005902-1"/>
    </source>
</evidence>
<dbReference type="GO" id="GO:0046872">
    <property type="term" value="F:metal ion binding"/>
    <property type="evidence" value="ECO:0007669"/>
    <property type="project" value="UniProtKB-KW"/>
</dbReference>
<gene>
    <name evidence="8" type="ORF">HNQ60_001054</name>
</gene>
<dbReference type="PIRSF" id="PIRSF005902">
    <property type="entry name" value="DNase_TatD"/>
    <property type="match status" value="1"/>
</dbReference>
<evidence type="ECO:0000256" key="1">
    <source>
        <dbReference type="ARBA" id="ARBA00022490"/>
    </source>
</evidence>
<evidence type="ECO:0000313" key="8">
    <source>
        <dbReference type="EMBL" id="MBB6092208.1"/>
    </source>
</evidence>
<evidence type="ECO:0000256" key="3">
    <source>
        <dbReference type="ARBA" id="ARBA00022723"/>
    </source>
</evidence>
<dbReference type="GO" id="GO:0004536">
    <property type="term" value="F:DNA nuclease activity"/>
    <property type="evidence" value="ECO:0007669"/>
    <property type="project" value="InterPro"/>
</dbReference>
<organism evidence="8 9">
    <name type="scientific">Povalibacter uvarum</name>
    <dbReference type="NCBI Taxonomy" id="732238"/>
    <lineage>
        <taxon>Bacteria</taxon>
        <taxon>Pseudomonadati</taxon>
        <taxon>Pseudomonadota</taxon>
        <taxon>Gammaproteobacteria</taxon>
        <taxon>Steroidobacterales</taxon>
        <taxon>Steroidobacteraceae</taxon>
        <taxon>Povalibacter</taxon>
    </lineage>
</organism>
<evidence type="ECO:0000256" key="2">
    <source>
        <dbReference type="ARBA" id="ARBA00022722"/>
    </source>
</evidence>
<keyword evidence="9" id="KW-1185">Reference proteome</keyword>
<dbReference type="PROSITE" id="PS01090">
    <property type="entry name" value="TATD_2"/>
    <property type="match status" value="1"/>
</dbReference>
<name>A0A841HJ07_9GAMM</name>
<feature type="binding site" evidence="7">
    <location>
        <position position="166"/>
    </location>
    <ligand>
        <name>a divalent metal cation</name>
        <dbReference type="ChEBI" id="CHEBI:60240"/>
        <label>2</label>
    </ligand>
</feature>
<evidence type="ECO:0000313" key="9">
    <source>
        <dbReference type="Proteomes" id="UP000588068"/>
    </source>
</evidence>
<proteinExistence type="predicted"/>
<dbReference type="GO" id="GO:0004527">
    <property type="term" value="F:exonuclease activity"/>
    <property type="evidence" value="ECO:0007669"/>
    <property type="project" value="UniProtKB-KW"/>
</dbReference>
<keyword evidence="4 8" id="KW-0378">Hydrolase</keyword>
<keyword evidence="2" id="KW-0540">Nuclease</keyword>
<keyword evidence="6" id="KW-0460">Magnesium</keyword>
<dbReference type="CDD" id="cd01310">
    <property type="entry name" value="TatD_DNAse"/>
    <property type="match status" value="1"/>
</dbReference>
<dbReference type="InterPro" id="IPR001130">
    <property type="entry name" value="TatD-like"/>
</dbReference>
<keyword evidence="1" id="KW-0963">Cytoplasm</keyword>
<dbReference type="PANTHER" id="PTHR10060:SF15">
    <property type="entry name" value="DEOXYRIBONUCLEASE TATDN1"/>
    <property type="match status" value="1"/>
</dbReference>
<dbReference type="EMBL" id="JACHHZ010000001">
    <property type="protein sequence ID" value="MBB6092208.1"/>
    <property type="molecule type" value="Genomic_DNA"/>
</dbReference>
<dbReference type="NCBIfam" id="TIGR00010">
    <property type="entry name" value="YchF/TatD family DNA exonuclease"/>
    <property type="match status" value="1"/>
</dbReference>
<dbReference type="Proteomes" id="UP000588068">
    <property type="component" value="Unassembled WGS sequence"/>
</dbReference>
<accession>A0A841HJ07</accession>
<dbReference type="Pfam" id="PF01026">
    <property type="entry name" value="TatD_DNase"/>
    <property type="match status" value="1"/>
</dbReference>
<dbReference type="RefSeq" id="WP_184329951.1">
    <property type="nucleotide sequence ID" value="NZ_JACHHZ010000001.1"/>
</dbReference>
<dbReference type="Gene3D" id="3.20.20.140">
    <property type="entry name" value="Metal-dependent hydrolases"/>
    <property type="match status" value="1"/>
</dbReference>
<reference evidence="8 9" key="1">
    <citation type="submission" date="2020-08" db="EMBL/GenBank/DDBJ databases">
        <title>Genomic Encyclopedia of Type Strains, Phase IV (KMG-IV): sequencing the most valuable type-strain genomes for metagenomic binning, comparative biology and taxonomic classification.</title>
        <authorList>
            <person name="Goeker M."/>
        </authorList>
    </citation>
    <scope>NUCLEOTIDE SEQUENCE [LARGE SCALE GENOMIC DNA]</scope>
    <source>
        <strain evidence="8 9">DSM 26723</strain>
    </source>
</reference>
<comment type="caution">
    <text evidence="8">The sequence shown here is derived from an EMBL/GenBank/DDBJ whole genome shotgun (WGS) entry which is preliminary data.</text>
</comment>
<dbReference type="PANTHER" id="PTHR10060">
    <property type="entry name" value="TATD FAMILY DEOXYRIBONUCLEASE"/>
    <property type="match status" value="1"/>
</dbReference>
<feature type="binding site" evidence="7">
    <location>
        <position position="217"/>
    </location>
    <ligand>
        <name>a divalent metal cation</name>
        <dbReference type="ChEBI" id="CHEBI:60240"/>
        <label>1</label>
    </ligand>
</feature>
<feature type="binding site" evidence="7">
    <location>
        <position position="105"/>
    </location>
    <ligand>
        <name>a divalent metal cation</name>
        <dbReference type="ChEBI" id="CHEBI:60240"/>
        <label>1</label>
    </ligand>
</feature>
<dbReference type="InterPro" id="IPR032466">
    <property type="entry name" value="Metal_Hydrolase"/>
</dbReference>